<evidence type="ECO:0000313" key="2">
    <source>
        <dbReference type="Proteomes" id="UP000811282"/>
    </source>
</evidence>
<keyword evidence="2" id="KW-1185">Reference proteome</keyword>
<name>A0ABS5YBU2_9GAMM</name>
<dbReference type="Gene3D" id="3.90.1150.10">
    <property type="entry name" value="Aspartate Aminotransferase, domain 1"/>
    <property type="match status" value="1"/>
</dbReference>
<comment type="caution">
    <text evidence="1">The sequence shown here is derived from an EMBL/GenBank/DDBJ whole genome shotgun (WGS) entry which is preliminary data.</text>
</comment>
<reference evidence="1 2" key="1">
    <citation type="journal article" date="2021" name="Genome Biol. Evol.">
        <title>The evolution of interdependence in a four-way mealybug symbiosis.</title>
        <authorList>
            <person name="Garber A.I."/>
            <person name="Kupper M."/>
            <person name="Laetsch D.R."/>
            <person name="Weldon S.R."/>
            <person name="Ladinsky M.S."/>
            <person name="Bjorkman P.J."/>
            <person name="McCutcheon J.P."/>
        </authorList>
    </citation>
    <scope>NUCLEOTIDE SEQUENCE [LARGE SCALE GENOMIC DNA]</scope>
    <source>
        <strain evidence="1">SOD</strain>
    </source>
</reference>
<gene>
    <name evidence="1" type="ORF">JZM24_08575</name>
</gene>
<dbReference type="InterPro" id="IPR015422">
    <property type="entry name" value="PyrdxlP-dep_Trfase_small"/>
</dbReference>
<dbReference type="InterPro" id="IPR015424">
    <property type="entry name" value="PyrdxlP-dep_Trfase"/>
</dbReference>
<dbReference type="RefSeq" id="WP_215669341.1">
    <property type="nucleotide sequence ID" value="NZ_JAFJYC010000001.1"/>
</dbReference>
<dbReference type="EMBL" id="JAFJYC010000001">
    <property type="protein sequence ID" value="MBT9432167.1"/>
    <property type="molecule type" value="Genomic_DNA"/>
</dbReference>
<organism evidence="1 2">
    <name type="scientific">Candidatus Sodalis endolongispinus</name>
    <dbReference type="NCBI Taxonomy" id="2812662"/>
    <lineage>
        <taxon>Bacteria</taxon>
        <taxon>Pseudomonadati</taxon>
        <taxon>Pseudomonadota</taxon>
        <taxon>Gammaproteobacteria</taxon>
        <taxon>Enterobacterales</taxon>
        <taxon>Bruguierivoracaceae</taxon>
        <taxon>Sodalis</taxon>
    </lineage>
</organism>
<protein>
    <submittedName>
        <fullName evidence="1">Uncharacterized protein</fullName>
    </submittedName>
</protein>
<evidence type="ECO:0000313" key="1">
    <source>
        <dbReference type="EMBL" id="MBT9432167.1"/>
    </source>
</evidence>
<accession>A0ABS5YBU2</accession>
<sequence>MTSFRVPQSGELGLKNIALYRLDDKYMSWGDTVHYQARPIVADSCLGDRVIDIHGNIYIDSQMWHSSCNFGYRNREIEQAVERQLHKLPQISGDYLHEEKLLQAEEICQAIYQRTGLHGRVGFNVGGGGCAKNRAQEYRA</sequence>
<dbReference type="SUPFAM" id="SSF53383">
    <property type="entry name" value="PLP-dependent transferases"/>
    <property type="match status" value="1"/>
</dbReference>
<dbReference type="Proteomes" id="UP000811282">
    <property type="component" value="Unassembled WGS sequence"/>
</dbReference>
<proteinExistence type="predicted"/>